<reference evidence="2 3" key="1">
    <citation type="journal article" date="2017" name="BMC Genomics">
        <title>Comparative genomic and phylogenomic analyses of the Bifidobacteriaceae family.</title>
        <authorList>
            <person name="Lugli G.A."/>
            <person name="Milani C."/>
            <person name="Turroni F."/>
            <person name="Duranti S."/>
            <person name="Mancabelli L."/>
            <person name="Mangifesta M."/>
            <person name="Ferrario C."/>
            <person name="Modesto M."/>
            <person name="Mattarelli P."/>
            <person name="Jiri K."/>
            <person name="van Sinderen D."/>
            <person name="Ventura M."/>
        </authorList>
    </citation>
    <scope>NUCLEOTIDE SEQUENCE [LARGE SCALE GENOMIC DNA]</scope>
    <source>
        <strain evidence="2 3">DSM 100196</strain>
    </source>
</reference>
<accession>A0A261FQI4</accession>
<dbReference type="SMART" id="SM00858">
    <property type="entry name" value="SAF"/>
    <property type="match status" value="1"/>
</dbReference>
<dbReference type="AlphaFoldDB" id="A0A261FQI4"/>
<keyword evidence="3" id="KW-1185">Reference proteome</keyword>
<dbReference type="Gene3D" id="3.90.1210.10">
    <property type="entry name" value="Antifreeze-like/N-acetylneuraminic acid synthase C-terminal domain"/>
    <property type="match status" value="1"/>
</dbReference>
<evidence type="ECO:0000259" key="1">
    <source>
        <dbReference type="SMART" id="SM00858"/>
    </source>
</evidence>
<dbReference type="InterPro" id="IPR013974">
    <property type="entry name" value="SAF"/>
</dbReference>
<evidence type="ECO:0000313" key="3">
    <source>
        <dbReference type="Proteomes" id="UP000216871"/>
    </source>
</evidence>
<dbReference type="CDD" id="cd11614">
    <property type="entry name" value="SAF_CpaB_FlgA_like"/>
    <property type="match status" value="1"/>
</dbReference>
<proteinExistence type="predicted"/>
<dbReference type="Pfam" id="PF08666">
    <property type="entry name" value="SAF"/>
    <property type="match status" value="1"/>
</dbReference>
<protein>
    <submittedName>
        <fullName evidence="2">SAF domain-containing protein</fullName>
    </submittedName>
</protein>
<gene>
    <name evidence="2" type="ORF">BMYO_0283</name>
</gene>
<dbReference type="Proteomes" id="UP000216871">
    <property type="component" value="Unassembled WGS sequence"/>
</dbReference>
<dbReference type="EMBL" id="MWWW01000003">
    <property type="protein sequence ID" value="OZG61399.1"/>
    <property type="molecule type" value="Genomic_DNA"/>
</dbReference>
<evidence type="ECO:0000313" key="2">
    <source>
        <dbReference type="EMBL" id="OZG61399.1"/>
    </source>
</evidence>
<comment type="caution">
    <text evidence="2">The sequence shown here is derived from an EMBL/GenBank/DDBJ whole genome shotgun (WGS) entry which is preliminary data.</text>
</comment>
<sequence length="215" mass="22085">MVTFSLPFSPNRGSLKRRRLYAVIRRLTAALFAGLAVLFAVQAVLSTVETTPVVVAARAIERGSHIDDADVRVVDMPKTALGPSMTDDMSAVIGLIAQIDIAAGDSILTTMARDVPLAPTGTTVIAVRLASSPDGLLPGDEVSLVSTVGCDGEDCTLAEQALVMAVGGQADTGSGSSLGTLYGDNAQTVSCAMRPKEASKVIALQEAGAVVAVMR</sequence>
<name>A0A261FQI4_9BIFI</name>
<dbReference type="OrthoDB" id="3235133at2"/>
<dbReference type="RefSeq" id="WP_094666834.1">
    <property type="nucleotide sequence ID" value="NZ_MWWW01000003.1"/>
</dbReference>
<organism evidence="2 3">
    <name type="scientific">Bifidobacterium myosotis</name>
    <dbReference type="NCBI Taxonomy" id="1630166"/>
    <lineage>
        <taxon>Bacteria</taxon>
        <taxon>Bacillati</taxon>
        <taxon>Actinomycetota</taxon>
        <taxon>Actinomycetes</taxon>
        <taxon>Bifidobacteriales</taxon>
        <taxon>Bifidobacteriaceae</taxon>
        <taxon>Bifidobacterium</taxon>
    </lineage>
</organism>
<feature type="domain" description="SAF" evidence="1">
    <location>
        <begin position="51"/>
        <end position="113"/>
    </location>
</feature>